<accession>A0A017SYU2</accession>
<keyword evidence="2" id="KW-1185">Reference proteome</keyword>
<dbReference type="AlphaFoldDB" id="A0A017SYU2"/>
<reference evidence="1 2" key="1">
    <citation type="submission" date="2013-05" db="EMBL/GenBank/DDBJ databases">
        <title>Genome assembly of Chondromyces apiculatus DSM 436.</title>
        <authorList>
            <person name="Sharma G."/>
            <person name="Khatri I."/>
            <person name="Kaur C."/>
            <person name="Mayilraj S."/>
            <person name="Subramanian S."/>
        </authorList>
    </citation>
    <scope>NUCLEOTIDE SEQUENCE [LARGE SCALE GENOMIC DNA]</scope>
    <source>
        <strain evidence="1 2">DSM 436</strain>
    </source>
</reference>
<evidence type="ECO:0000313" key="1">
    <source>
        <dbReference type="EMBL" id="EYF02144.1"/>
    </source>
</evidence>
<gene>
    <name evidence="1" type="ORF">CAP_7484</name>
</gene>
<comment type="caution">
    <text evidence="1">The sequence shown here is derived from an EMBL/GenBank/DDBJ whole genome shotgun (WGS) entry which is preliminary data.</text>
</comment>
<sequence>MGLIPLVPPADGVLPRPGMGQTGVFAKRTFIEETEQVTGGAVTWQEPLEVKLGKAQIDGLLLVHRTDLLTHLPAPWPEARMHEEIMTELKLPGDAVDRRAVERALLRRQARQVQRLEQEDPSWVGHEPLWLIAPDVPGWLGRAYGSVRIAPGCYRLEPLGACVLWIAANELPLLDELTPFLMARSGEALDAFGRWVAPRRPRTWLRAMLKHLPLSTATREALRLTLASTDEGPESGMLMR</sequence>
<evidence type="ECO:0000313" key="2">
    <source>
        <dbReference type="Proteomes" id="UP000019678"/>
    </source>
</evidence>
<organism evidence="1 2">
    <name type="scientific">Chondromyces apiculatus DSM 436</name>
    <dbReference type="NCBI Taxonomy" id="1192034"/>
    <lineage>
        <taxon>Bacteria</taxon>
        <taxon>Pseudomonadati</taxon>
        <taxon>Myxococcota</taxon>
        <taxon>Polyangia</taxon>
        <taxon>Polyangiales</taxon>
        <taxon>Polyangiaceae</taxon>
        <taxon>Chondromyces</taxon>
    </lineage>
</organism>
<dbReference type="Proteomes" id="UP000019678">
    <property type="component" value="Unassembled WGS sequence"/>
</dbReference>
<proteinExistence type="predicted"/>
<name>A0A017SYU2_9BACT</name>
<protein>
    <submittedName>
        <fullName evidence="1">Uncharacterized protein</fullName>
    </submittedName>
</protein>
<dbReference type="EMBL" id="ASRX01000066">
    <property type="protein sequence ID" value="EYF02144.1"/>
    <property type="molecule type" value="Genomic_DNA"/>
</dbReference>